<reference evidence="2 3" key="1">
    <citation type="submission" date="2017-11" db="EMBL/GenBank/DDBJ databases">
        <title>De-novo sequencing of pomegranate (Punica granatum L.) genome.</title>
        <authorList>
            <person name="Akparov Z."/>
            <person name="Amiraslanov A."/>
            <person name="Hajiyeva S."/>
            <person name="Abbasov M."/>
            <person name="Kaur K."/>
            <person name="Hamwieh A."/>
            <person name="Solovyev V."/>
            <person name="Salamov A."/>
            <person name="Braich B."/>
            <person name="Kosarev P."/>
            <person name="Mahmoud A."/>
            <person name="Hajiyev E."/>
            <person name="Babayeva S."/>
            <person name="Izzatullayeva V."/>
            <person name="Mammadov A."/>
            <person name="Mammadov A."/>
            <person name="Sharifova S."/>
            <person name="Ojaghi J."/>
            <person name="Eynullazada K."/>
            <person name="Bayramov B."/>
            <person name="Abdulazimova A."/>
            <person name="Shahmuradov I."/>
        </authorList>
    </citation>
    <scope>NUCLEOTIDE SEQUENCE [LARGE SCALE GENOMIC DNA]</scope>
    <source>
        <strain evidence="3">cv. AG2017</strain>
        <tissue evidence="2">Leaf</tissue>
    </source>
</reference>
<sequence length="167" mass="18598">MGDACATRKKKSTQLAKLETQREKGGELRVPHESELRFFFERIRELSGVSSSSPFQVQSLGFCSEKSRERVSEPQSSCRFLKREPSYGFSRRGRAGSIVAVRAEVSVCRGRNVAEREVTGGAGLGQRSSAAGCGGLRLVQRSSWNGKEKKKKERSQKKKKKKKKDEG</sequence>
<organism evidence="2 3">
    <name type="scientific">Punica granatum</name>
    <name type="common">Pomegranate</name>
    <dbReference type="NCBI Taxonomy" id="22663"/>
    <lineage>
        <taxon>Eukaryota</taxon>
        <taxon>Viridiplantae</taxon>
        <taxon>Streptophyta</taxon>
        <taxon>Embryophyta</taxon>
        <taxon>Tracheophyta</taxon>
        <taxon>Spermatophyta</taxon>
        <taxon>Magnoliopsida</taxon>
        <taxon>eudicotyledons</taxon>
        <taxon>Gunneridae</taxon>
        <taxon>Pentapetalae</taxon>
        <taxon>rosids</taxon>
        <taxon>malvids</taxon>
        <taxon>Myrtales</taxon>
        <taxon>Lythraceae</taxon>
        <taxon>Punica</taxon>
    </lineage>
</organism>
<gene>
    <name evidence="2" type="ORF">CRG98_006626</name>
</gene>
<dbReference type="Proteomes" id="UP000233551">
    <property type="component" value="Unassembled WGS sequence"/>
</dbReference>
<evidence type="ECO:0000313" key="2">
    <source>
        <dbReference type="EMBL" id="PKI72926.1"/>
    </source>
</evidence>
<dbReference type="AlphaFoldDB" id="A0A2I0KYL5"/>
<evidence type="ECO:0000313" key="3">
    <source>
        <dbReference type="Proteomes" id="UP000233551"/>
    </source>
</evidence>
<evidence type="ECO:0000256" key="1">
    <source>
        <dbReference type="SAM" id="MobiDB-lite"/>
    </source>
</evidence>
<accession>A0A2I0KYL5</accession>
<keyword evidence="3" id="KW-1185">Reference proteome</keyword>
<protein>
    <submittedName>
        <fullName evidence="2">Uncharacterized protein</fullName>
    </submittedName>
</protein>
<name>A0A2I0KYL5_PUNGR</name>
<comment type="caution">
    <text evidence="2">The sequence shown here is derived from an EMBL/GenBank/DDBJ whole genome shotgun (WGS) entry which is preliminary data.</text>
</comment>
<feature type="region of interest" description="Disordered" evidence="1">
    <location>
        <begin position="118"/>
        <end position="167"/>
    </location>
</feature>
<proteinExistence type="predicted"/>
<feature type="region of interest" description="Disordered" evidence="1">
    <location>
        <begin position="1"/>
        <end position="27"/>
    </location>
</feature>
<dbReference type="EMBL" id="PGOL01000304">
    <property type="protein sequence ID" value="PKI72926.1"/>
    <property type="molecule type" value="Genomic_DNA"/>
</dbReference>
<feature type="compositionally biased region" description="Basic residues" evidence="1">
    <location>
        <begin position="148"/>
        <end position="167"/>
    </location>
</feature>